<feature type="region of interest" description="Disordered" evidence="1">
    <location>
        <begin position="7"/>
        <end position="27"/>
    </location>
</feature>
<dbReference type="Pfam" id="PF00078">
    <property type="entry name" value="RVT_1"/>
    <property type="match status" value="1"/>
</dbReference>
<organism evidence="3 4">
    <name type="scientific">Liquidambar formosana</name>
    <name type="common">Formosan gum</name>
    <dbReference type="NCBI Taxonomy" id="63359"/>
    <lineage>
        <taxon>Eukaryota</taxon>
        <taxon>Viridiplantae</taxon>
        <taxon>Streptophyta</taxon>
        <taxon>Embryophyta</taxon>
        <taxon>Tracheophyta</taxon>
        <taxon>Spermatophyta</taxon>
        <taxon>Magnoliopsida</taxon>
        <taxon>eudicotyledons</taxon>
        <taxon>Gunneridae</taxon>
        <taxon>Pentapetalae</taxon>
        <taxon>Saxifragales</taxon>
        <taxon>Altingiaceae</taxon>
        <taxon>Liquidambar</taxon>
    </lineage>
</organism>
<dbReference type="Proteomes" id="UP001415857">
    <property type="component" value="Unassembled WGS sequence"/>
</dbReference>
<dbReference type="AlphaFoldDB" id="A0AAP0WYF1"/>
<dbReference type="PANTHER" id="PTHR46890">
    <property type="entry name" value="NON-LTR RETROLELEMENT REVERSE TRANSCRIPTASE-LIKE PROTEIN-RELATED"/>
    <property type="match status" value="1"/>
</dbReference>
<evidence type="ECO:0000313" key="3">
    <source>
        <dbReference type="EMBL" id="KAK9285129.1"/>
    </source>
</evidence>
<evidence type="ECO:0000313" key="4">
    <source>
        <dbReference type="Proteomes" id="UP001415857"/>
    </source>
</evidence>
<keyword evidence="4" id="KW-1185">Reference proteome</keyword>
<reference evidence="3 4" key="1">
    <citation type="journal article" date="2024" name="Plant J.">
        <title>Genome sequences and population genomics reveal climatic adaptation and genomic divergence between two closely related sweetgum species.</title>
        <authorList>
            <person name="Xu W.Q."/>
            <person name="Ren C.Q."/>
            <person name="Zhang X.Y."/>
            <person name="Comes H.P."/>
            <person name="Liu X.H."/>
            <person name="Li Y.G."/>
            <person name="Kettle C.J."/>
            <person name="Jalonen R."/>
            <person name="Gaisberger H."/>
            <person name="Ma Y.Z."/>
            <person name="Qiu Y.X."/>
        </authorList>
    </citation>
    <scope>NUCLEOTIDE SEQUENCE [LARGE SCALE GENOMIC DNA]</scope>
    <source>
        <strain evidence="3">Hangzhou</strain>
    </source>
</reference>
<comment type="caution">
    <text evidence="3">The sequence shown here is derived from an EMBL/GenBank/DDBJ whole genome shotgun (WGS) entry which is preliminary data.</text>
</comment>
<evidence type="ECO:0000259" key="2">
    <source>
        <dbReference type="Pfam" id="PF00078"/>
    </source>
</evidence>
<accession>A0AAP0WYF1</accession>
<dbReference type="PANTHER" id="PTHR46890:SF48">
    <property type="entry name" value="RNA-DIRECTED DNA POLYMERASE"/>
    <property type="match status" value="1"/>
</dbReference>
<dbReference type="InterPro" id="IPR000477">
    <property type="entry name" value="RT_dom"/>
</dbReference>
<sequence length="500" mass="55581">MIVERRITANLAGERDDGGREECHGDEEPRDTIEFQIEKNGGRTWTKKSESETMFHSVKPPLHHIPPFLHTHNNSTISALAKLQVLCSPTVCDKASEGVFTGITMGGSSFALAFVMLTGVYGPPYQQCKEAFLAQLVRLASSFACLWLCFGDFNCVLSQADKKGGRPFACPSSGGLGGVMDSFGLIDLGFASNPFTWSNKRCNLANIQECLDRRIANADWRLLFPFASLLHLLATASDHSPILIDSLVMRSRRNSIDFLKDKLGQWTSYRATIGELFNCHLQGLFSSFRPEVLVGLENLLPHCISNDDNDSLCLIPDEVEIRNTIFHMGSSKAPGPDDNTIMVHEILHTMKNKKGKGGLIAIKVDMERAYDKIEWAFLFEVLKCFSFNSTWINWISQCVSTTSFSTLVNSAPIGLFSPERGLRQGDPLSLFLFIMCSEVLSRLFLHAEENGLFHDIHIYRGSPAVSHVLFADDLVVFSRASVSKADAISHCLHTYELWSG</sequence>
<dbReference type="Gene3D" id="3.60.10.10">
    <property type="entry name" value="Endonuclease/exonuclease/phosphatase"/>
    <property type="match status" value="1"/>
</dbReference>
<dbReference type="SUPFAM" id="SSF56672">
    <property type="entry name" value="DNA/RNA polymerases"/>
    <property type="match status" value="1"/>
</dbReference>
<evidence type="ECO:0000256" key="1">
    <source>
        <dbReference type="SAM" id="MobiDB-lite"/>
    </source>
</evidence>
<dbReference type="EMBL" id="JBBPBK010000005">
    <property type="protein sequence ID" value="KAK9285129.1"/>
    <property type="molecule type" value="Genomic_DNA"/>
</dbReference>
<name>A0AAP0WYF1_LIQFO</name>
<dbReference type="SUPFAM" id="SSF56219">
    <property type="entry name" value="DNase I-like"/>
    <property type="match status" value="1"/>
</dbReference>
<gene>
    <name evidence="3" type="ORF">L1049_024314</name>
</gene>
<protein>
    <recommendedName>
        <fullName evidence="2">Reverse transcriptase domain-containing protein</fullName>
    </recommendedName>
</protein>
<dbReference type="InterPro" id="IPR043502">
    <property type="entry name" value="DNA/RNA_pol_sf"/>
</dbReference>
<dbReference type="InterPro" id="IPR052343">
    <property type="entry name" value="Retrotransposon-Effector_Assoc"/>
</dbReference>
<feature type="domain" description="Reverse transcriptase" evidence="2">
    <location>
        <begin position="332"/>
        <end position="483"/>
    </location>
</feature>
<proteinExistence type="predicted"/>
<dbReference type="InterPro" id="IPR036691">
    <property type="entry name" value="Endo/exonu/phosph_ase_sf"/>
</dbReference>